<dbReference type="InterPro" id="IPR050121">
    <property type="entry name" value="Cytochrome_P450_monoxygenase"/>
</dbReference>
<dbReference type="Proteomes" id="UP000774617">
    <property type="component" value="Unassembled WGS sequence"/>
</dbReference>
<dbReference type="InterPro" id="IPR036396">
    <property type="entry name" value="Cyt_P450_sf"/>
</dbReference>
<evidence type="ECO:0000256" key="3">
    <source>
        <dbReference type="ARBA" id="ARBA00022617"/>
    </source>
</evidence>
<dbReference type="PRINTS" id="PR00385">
    <property type="entry name" value="P450"/>
</dbReference>
<evidence type="ECO:0000313" key="8">
    <source>
        <dbReference type="Proteomes" id="UP000774617"/>
    </source>
</evidence>
<dbReference type="InterPro" id="IPR002401">
    <property type="entry name" value="Cyt_P450_E_grp-I"/>
</dbReference>
<keyword evidence="6" id="KW-0503">Monooxygenase</keyword>
<keyword evidence="6" id="KW-0560">Oxidoreductase</keyword>
<proteinExistence type="inferred from homology"/>
<evidence type="ECO:0000256" key="6">
    <source>
        <dbReference type="RuleBase" id="RU000461"/>
    </source>
</evidence>
<protein>
    <submittedName>
        <fullName evidence="7">Cytochrome P450</fullName>
    </submittedName>
</protein>
<evidence type="ECO:0000256" key="1">
    <source>
        <dbReference type="ARBA" id="ARBA00001971"/>
    </source>
</evidence>
<name>A0ABQ8GMR7_9PEZI</name>
<dbReference type="PANTHER" id="PTHR24305">
    <property type="entry name" value="CYTOCHROME P450"/>
    <property type="match status" value="1"/>
</dbReference>
<dbReference type="Pfam" id="PF00067">
    <property type="entry name" value="p450"/>
    <property type="match status" value="1"/>
</dbReference>
<evidence type="ECO:0000256" key="2">
    <source>
        <dbReference type="ARBA" id="ARBA00010617"/>
    </source>
</evidence>
<dbReference type="InterPro" id="IPR017972">
    <property type="entry name" value="Cyt_P450_CS"/>
</dbReference>
<comment type="caution">
    <text evidence="7">The sequence shown here is derived from an EMBL/GenBank/DDBJ whole genome shotgun (WGS) entry which is preliminary data.</text>
</comment>
<sequence length="358" mass="39597">MDAEPLKLRMLPLCWANYYPGNSSLEEDSSFVFSGIAYDPQAEQGLFDMRQGVMIRGHVRKLVANIHRACENSETGTATVVISDIFNFLTFDVMADLAFGAPLGLLDAGVYSPWVANVFAIFRLLSLRVVLLQYLPLLNGMLMPLLASNSVREKRNVHLGYISNLVDKRLDRSEDVDRPDIWTLVEKNQDGLSRPEMHSNAVISMSAGTETTATSLSGMMWHLTTHPECMAKLVCEIREVEGGEEAFTMETLAKLPYLNAVINGGLRCYVPTPDMPYRLVPAGGAVISGHDVPAGTIVGIQQWPAYHSHHNFHSPDEFLPESWLPGATESGDFVNDVRRVFRPFGIGPRSCIGKNLAM</sequence>
<keyword evidence="5 6" id="KW-0408">Iron</keyword>
<accession>A0ABQ8GMR7</accession>
<keyword evidence="8" id="KW-1185">Reference proteome</keyword>
<dbReference type="PROSITE" id="PS00086">
    <property type="entry name" value="CYTOCHROME_P450"/>
    <property type="match status" value="1"/>
</dbReference>
<comment type="similarity">
    <text evidence="2 6">Belongs to the cytochrome P450 family.</text>
</comment>
<comment type="cofactor">
    <cofactor evidence="1">
        <name>heme</name>
        <dbReference type="ChEBI" id="CHEBI:30413"/>
    </cofactor>
</comment>
<dbReference type="EMBL" id="JAGTJR010000006">
    <property type="protein sequence ID" value="KAH7058653.1"/>
    <property type="molecule type" value="Genomic_DNA"/>
</dbReference>
<keyword evidence="3 6" id="KW-0349">Heme</keyword>
<dbReference type="InterPro" id="IPR001128">
    <property type="entry name" value="Cyt_P450"/>
</dbReference>
<keyword evidence="4 6" id="KW-0479">Metal-binding</keyword>
<evidence type="ECO:0000256" key="5">
    <source>
        <dbReference type="ARBA" id="ARBA00023004"/>
    </source>
</evidence>
<dbReference type="PANTHER" id="PTHR24305:SF210">
    <property type="entry name" value="CYTOCHROME P450 MONOOXYGENASE ASQL-RELATED"/>
    <property type="match status" value="1"/>
</dbReference>
<dbReference type="PRINTS" id="PR00463">
    <property type="entry name" value="EP450I"/>
</dbReference>
<reference evidence="7 8" key="1">
    <citation type="journal article" date="2021" name="Nat. Commun.">
        <title>Genetic determinants of endophytism in the Arabidopsis root mycobiome.</title>
        <authorList>
            <person name="Mesny F."/>
            <person name="Miyauchi S."/>
            <person name="Thiergart T."/>
            <person name="Pickel B."/>
            <person name="Atanasova L."/>
            <person name="Karlsson M."/>
            <person name="Huettel B."/>
            <person name="Barry K.W."/>
            <person name="Haridas S."/>
            <person name="Chen C."/>
            <person name="Bauer D."/>
            <person name="Andreopoulos W."/>
            <person name="Pangilinan J."/>
            <person name="LaButti K."/>
            <person name="Riley R."/>
            <person name="Lipzen A."/>
            <person name="Clum A."/>
            <person name="Drula E."/>
            <person name="Henrissat B."/>
            <person name="Kohler A."/>
            <person name="Grigoriev I.V."/>
            <person name="Martin F.M."/>
            <person name="Hacquard S."/>
        </authorList>
    </citation>
    <scope>NUCLEOTIDE SEQUENCE [LARGE SCALE GENOMIC DNA]</scope>
    <source>
        <strain evidence="7 8">MPI-SDFR-AT-0080</strain>
    </source>
</reference>
<gene>
    <name evidence="7" type="ORF">B0J12DRAFT_737291</name>
</gene>
<dbReference type="Gene3D" id="1.10.630.10">
    <property type="entry name" value="Cytochrome P450"/>
    <property type="match status" value="1"/>
</dbReference>
<evidence type="ECO:0000313" key="7">
    <source>
        <dbReference type="EMBL" id="KAH7058653.1"/>
    </source>
</evidence>
<evidence type="ECO:0000256" key="4">
    <source>
        <dbReference type="ARBA" id="ARBA00022723"/>
    </source>
</evidence>
<organism evidence="7 8">
    <name type="scientific">Macrophomina phaseolina</name>
    <dbReference type="NCBI Taxonomy" id="35725"/>
    <lineage>
        <taxon>Eukaryota</taxon>
        <taxon>Fungi</taxon>
        <taxon>Dikarya</taxon>
        <taxon>Ascomycota</taxon>
        <taxon>Pezizomycotina</taxon>
        <taxon>Dothideomycetes</taxon>
        <taxon>Dothideomycetes incertae sedis</taxon>
        <taxon>Botryosphaeriales</taxon>
        <taxon>Botryosphaeriaceae</taxon>
        <taxon>Macrophomina</taxon>
    </lineage>
</organism>
<dbReference type="SUPFAM" id="SSF48264">
    <property type="entry name" value="Cytochrome P450"/>
    <property type="match status" value="1"/>
</dbReference>